<protein>
    <submittedName>
        <fullName evidence="2">TnpC</fullName>
    </submittedName>
</protein>
<reference evidence="3" key="1">
    <citation type="submission" date="2013-02" db="EMBL/GenBank/DDBJ databases">
        <title>The complete genome sequence of Corynebacterium casei LMG S-19264 (=DSM 44701).</title>
        <authorList>
            <person name="Ruckert C."/>
            <person name="Albersmeier A."/>
            <person name="Kalinowski J."/>
        </authorList>
    </citation>
    <scope>NUCLEOTIDE SEQUENCE [LARGE SCALE GENOMIC DNA]</scope>
    <source>
        <strain evidence="3">LMG S-19264</strain>
        <plasmid evidence="3">pCASE2</plasmid>
    </source>
</reference>
<dbReference type="Proteomes" id="UP000019226">
    <property type="component" value="Plasmid pCASE2"/>
</dbReference>
<proteinExistence type="predicted"/>
<dbReference type="Pfam" id="PF13701">
    <property type="entry name" value="DDE_Tnp_1_4"/>
    <property type="match status" value="1"/>
</dbReference>
<organism evidence="2 3">
    <name type="scientific">Corynebacterium casei LMG S-19264</name>
    <dbReference type="NCBI Taxonomy" id="1285583"/>
    <lineage>
        <taxon>Bacteria</taxon>
        <taxon>Bacillati</taxon>
        <taxon>Actinomycetota</taxon>
        <taxon>Actinomycetes</taxon>
        <taxon>Mycobacteriales</taxon>
        <taxon>Corynebacteriaceae</taxon>
        <taxon>Corynebacterium</taxon>
    </lineage>
</organism>
<evidence type="ECO:0000313" key="3">
    <source>
        <dbReference type="Proteomes" id="UP000019226"/>
    </source>
</evidence>
<feature type="domain" description="Transposase DDE" evidence="1">
    <location>
        <begin position="10"/>
        <end position="463"/>
    </location>
</feature>
<sequence length="475" mass="51071">MLFNHSAAGIAYSFDEPNLVSSAGLAPVLRLAQSAGLKRLADEWITVANTGADKGANPGTKITSLVAGMAAGADSIDDMDLLRHGGMKSLFHRVYAPSTLGSHLREYTHGHVKQLAAVASRFLTNLSDHTDLLPVRSPDGTGGDMVFVDVDDTVIEVFSPNKHGAGIGYNKLRGLNGLTATISTAKAAPLVLGQQLRKGAAHSVRGADKLVSDSLATAKRIIDPDTPVLARFDSAFYSANVAKAVRAAGVHYSVTLPQNAAVKKAIAHIPAEAWRGINYPQAIYDDETGRWISDAQVAEIDFTAFSSKAQEEQLAGRLVVRRIPELNTTKLAAAQGQLFDTFRYHAFFTTVEQSVLDTVAADKVHRQHAVVEQVFADLKAGPLAHMPSGRFYANAAWLVIAAISHNLLRAAGSVAGGKLVNARTVSLRQKLVNIPARIAHRARKLILHLPTHWKWATAFDRLWHNTLSPPQLATP</sequence>
<keyword evidence="3" id="KW-1185">Reference proteome</keyword>
<name>A0ABM5PTJ9_9CORY</name>
<evidence type="ECO:0000259" key="1">
    <source>
        <dbReference type="Pfam" id="PF13701"/>
    </source>
</evidence>
<dbReference type="EMBL" id="CP004352">
    <property type="protein sequence ID" value="AHI21395.1"/>
    <property type="molecule type" value="Genomic_DNA"/>
</dbReference>
<evidence type="ECO:0000313" key="2">
    <source>
        <dbReference type="EMBL" id="AHI21395.1"/>
    </source>
</evidence>
<geneLocation type="plasmid" evidence="2 3">
    <name>pCASE2</name>
</geneLocation>
<dbReference type="NCBIfam" id="NF033539">
    <property type="entry name" value="transpos_IS1380"/>
    <property type="match status" value="1"/>
</dbReference>
<dbReference type="InterPro" id="IPR025668">
    <property type="entry name" value="Tnp_DDE_dom"/>
</dbReference>
<keyword evidence="2" id="KW-0614">Plasmid</keyword>
<dbReference type="GeneID" id="82878930"/>
<dbReference type="InterPro" id="IPR047960">
    <property type="entry name" value="Transpos_IS1380"/>
</dbReference>
<accession>A0ABM5PTJ9</accession>
<dbReference type="RefSeq" id="WP_006821979.1">
    <property type="nucleotide sequence ID" value="NZ_CP004352.1"/>
</dbReference>
<gene>
    <name evidence="2" type="ORF">CCASEI_14363</name>
</gene>